<dbReference type="GO" id="GO:0004673">
    <property type="term" value="F:protein histidine kinase activity"/>
    <property type="evidence" value="ECO:0007669"/>
    <property type="project" value="UniProtKB-EC"/>
</dbReference>
<keyword evidence="4" id="KW-0808">Transferase</keyword>
<keyword evidence="3 6" id="KW-0597">Phosphoprotein</keyword>
<feature type="domain" description="PAS" evidence="8">
    <location>
        <begin position="312"/>
        <end position="357"/>
    </location>
</feature>
<sequence>MISVLYIDDQQDLLNIGKIFLEKSGEISADICSDPKKAFDHLTTRNYDAIISDYEMPEIDGITLLKNIRQRGCNTPFIIFTGKGREEVVIDALNSGADFYLQKGGDPKAQFIELIHKLKKAVDKQKTERALEKQISLIKRITEISTGLMNTPFLFIDKKIEDALEEIGTLCRSDRCYLMMWDDATKKTFSITHDWCKPGYKSAYEEIQNENLSDYYKIFFELDQNQYVLCDSVTRKKTEEPEFFGKIGDLNIQSILLVPIQIGEVTTGILGLDTLLQETSWIDEEINTLRIFGQVIINAIIRRKGDQKLVESEERYRNVVEQQAEFICRYRPDGTHIFVNNAYCMYFGIPSDEVIGKKFKPKMPKEDLKELCQYFSKLTPEYPDGTIEHQVIFPDGGIRWQQWSDHAVFDEHGTCVEYQSVGRDITDRKRIEINLAQSEELYRTVFESTGTAMMVLDEDTSIISANHEMERISGYSRSNIEHSMSWTSFVSPEDLKRMYEYHQNRRKGVSNIPSQYEFTFITRDNQRIRSFITVGMIPDTKQSIVSIIDISKLSDTEHALRESEEKFRKLAESLSLGVYIIQDEKFLYANPYIVSLLGYTLEELCSLPFFSFFLEEDIPTIKKTMEDRLTKKTSSVVYHVHAKTKRKTIILIEIQGSITFYQSKPAFIGIFKKLGEEHE</sequence>
<dbReference type="EC" id="2.7.13.3" evidence="2"/>
<dbReference type="PANTHER" id="PTHR43304">
    <property type="entry name" value="PHYTOCHROME-LIKE PROTEIN CPH1"/>
    <property type="match status" value="1"/>
</dbReference>
<dbReference type="InterPro" id="IPR001610">
    <property type="entry name" value="PAC"/>
</dbReference>
<dbReference type="PROSITE" id="PS50112">
    <property type="entry name" value="PAS"/>
    <property type="match status" value="3"/>
</dbReference>
<dbReference type="Pfam" id="PF13188">
    <property type="entry name" value="PAS_8"/>
    <property type="match status" value="2"/>
</dbReference>
<dbReference type="CDD" id="cd00130">
    <property type="entry name" value="PAS"/>
    <property type="match status" value="3"/>
</dbReference>
<dbReference type="SMART" id="SM00448">
    <property type="entry name" value="REC"/>
    <property type="match status" value="1"/>
</dbReference>
<feature type="domain" description="PAS" evidence="8">
    <location>
        <begin position="438"/>
        <end position="500"/>
    </location>
</feature>
<dbReference type="InterPro" id="IPR000700">
    <property type="entry name" value="PAS-assoc_C"/>
</dbReference>
<keyword evidence="5" id="KW-0418">Kinase</keyword>
<dbReference type="Pfam" id="PF08448">
    <property type="entry name" value="PAS_4"/>
    <property type="match status" value="1"/>
</dbReference>
<dbReference type="OrthoDB" id="116661at2157"/>
<dbReference type="CDD" id="cd00156">
    <property type="entry name" value="REC"/>
    <property type="match status" value="1"/>
</dbReference>
<evidence type="ECO:0000256" key="2">
    <source>
        <dbReference type="ARBA" id="ARBA00012438"/>
    </source>
</evidence>
<feature type="domain" description="Response regulatory" evidence="7">
    <location>
        <begin position="3"/>
        <end position="118"/>
    </location>
</feature>
<feature type="modified residue" description="4-aspartylphosphate" evidence="6">
    <location>
        <position position="53"/>
    </location>
</feature>
<dbReference type="AlphaFoldDB" id="A0A8F5VJP9"/>
<evidence type="ECO:0000256" key="4">
    <source>
        <dbReference type="ARBA" id="ARBA00022679"/>
    </source>
</evidence>
<name>A0A8F5VJP9_METHU</name>
<comment type="catalytic activity">
    <reaction evidence="1">
        <text>ATP + protein L-histidine = ADP + protein N-phospho-L-histidine.</text>
        <dbReference type="EC" id="2.7.13.3"/>
    </reaction>
</comment>
<gene>
    <name evidence="10" type="ORF">KSK55_13135</name>
</gene>
<evidence type="ECO:0000313" key="10">
    <source>
        <dbReference type="EMBL" id="QXO94261.1"/>
    </source>
</evidence>
<evidence type="ECO:0000259" key="7">
    <source>
        <dbReference type="PROSITE" id="PS50110"/>
    </source>
</evidence>
<organism evidence="10 11">
    <name type="scientific">Methanospirillum hungatei</name>
    <dbReference type="NCBI Taxonomy" id="2203"/>
    <lineage>
        <taxon>Archaea</taxon>
        <taxon>Methanobacteriati</taxon>
        <taxon>Methanobacteriota</taxon>
        <taxon>Stenosarchaea group</taxon>
        <taxon>Methanomicrobia</taxon>
        <taxon>Methanomicrobiales</taxon>
        <taxon>Methanospirillaceae</taxon>
        <taxon>Methanospirillum</taxon>
    </lineage>
</organism>
<dbReference type="InterPro" id="IPR052162">
    <property type="entry name" value="Sensor_kinase/Photoreceptor"/>
</dbReference>
<dbReference type="EMBL" id="CP077107">
    <property type="protein sequence ID" value="QXO94261.1"/>
    <property type="molecule type" value="Genomic_DNA"/>
</dbReference>
<dbReference type="InterPro" id="IPR013656">
    <property type="entry name" value="PAS_4"/>
</dbReference>
<feature type="domain" description="PAC" evidence="9">
    <location>
        <begin position="385"/>
        <end position="437"/>
    </location>
</feature>
<dbReference type="GO" id="GO:0000160">
    <property type="term" value="P:phosphorelay signal transduction system"/>
    <property type="evidence" value="ECO:0007669"/>
    <property type="project" value="InterPro"/>
</dbReference>
<dbReference type="SMART" id="SM00091">
    <property type="entry name" value="PAS"/>
    <property type="match status" value="3"/>
</dbReference>
<dbReference type="InterPro" id="IPR000014">
    <property type="entry name" value="PAS"/>
</dbReference>
<protein>
    <recommendedName>
        <fullName evidence="2">histidine kinase</fullName>
        <ecNumber evidence="2">2.7.13.3</ecNumber>
    </recommendedName>
</protein>
<evidence type="ECO:0000256" key="1">
    <source>
        <dbReference type="ARBA" id="ARBA00000085"/>
    </source>
</evidence>
<dbReference type="PROSITE" id="PS50110">
    <property type="entry name" value="RESPONSE_REGULATORY"/>
    <property type="match status" value="1"/>
</dbReference>
<accession>A0A8F5VJP9</accession>
<dbReference type="SMART" id="SM00086">
    <property type="entry name" value="PAC"/>
    <property type="match status" value="2"/>
</dbReference>
<evidence type="ECO:0000259" key="9">
    <source>
        <dbReference type="PROSITE" id="PS50113"/>
    </source>
</evidence>
<dbReference type="InterPro" id="IPR001789">
    <property type="entry name" value="Sig_transdc_resp-reg_receiver"/>
</dbReference>
<dbReference type="PROSITE" id="PS50113">
    <property type="entry name" value="PAC"/>
    <property type="match status" value="1"/>
</dbReference>
<reference evidence="10 11" key="1">
    <citation type="submission" date="2021-06" db="EMBL/GenBank/DDBJ databases">
        <title>Complete genome sequence of the secondary alcohol utilizing methanogen Methanospirillum hungatei strain GP1.</title>
        <authorList>
            <person name="Day L.A."/>
            <person name="Costa K.C."/>
        </authorList>
    </citation>
    <scope>NUCLEOTIDE SEQUENCE [LARGE SCALE GENOMIC DNA]</scope>
    <source>
        <strain evidence="10 11">GP1</strain>
    </source>
</reference>
<dbReference type="NCBIfam" id="TIGR00229">
    <property type="entry name" value="sensory_box"/>
    <property type="match status" value="3"/>
</dbReference>
<evidence type="ECO:0000259" key="8">
    <source>
        <dbReference type="PROSITE" id="PS50112"/>
    </source>
</evidence>
<feature type="domain" description="PAS" evidence="8">
    <location>
        <begin position="563"/>
        <end position="632"/>
    </location>
</feature>
<dbReference type="PANTHER" id="PTHR43304:SF1">
    <property type="entry name" value="PAC DOMAIN-CONTAINING PROTEIN"/>
    <property type="match status" value="1"/>
</dbReference>
<evidence type="ECO:0000313" key="11">
    <source>
        <dbReference type="Proteomes" id="UP000694228"/>
    </source>
</evidence>
<evidence type="ECO:0000256" key="3">
    <source>
        <dbReference type="ARBA" id="ARBA00022553"/>
    </source>
</evidence>
<dbReference type="Proteomes" id="UP000694228">
    <property type="component" value="Chromosome"/>
</dbReference>
<dbReference type="Pfam" id="PF00072">
    <property type="entry name" value="Response_reg"/>
    <property type="match status" value="1"/>
</dbReference>
<evidence type="ECO:0000256" key="6">
    <source>
        <dbReference type="PROSITE-ProRule" id="PRU00169"/>
    </source>
</evidence>
<proteinExistence type="predicted"/>
<evidence type="ECO:0000256" key="5">
    <source>
        <dbReference type="ARBA" id="ARBA00022777"/>
    </source>
</evidence>